<dbReference type="AlphaFoldDB" id="A0A099KN39"/>
<dbReference type="OrthoDB" id="378710at2"/>
<evidence type="ECO:0000313" key="2">
    <source>
        <dbReference type="Proteomes" id="UP000029843"/>
    </source>
</evidence>
<comment type="caution">
    <text evidence="1">The sequence shown here is derived from an EMBL/GenBank/DDBJ whole genome shotgun (WGS) entry which is preliminary data.</text>
</comment>
<dbReference type="RefSeq" id="WP_033093825.1">
    <property type="nucleotide sequence ID" value="NZ_JQED01000021.1"/>
</dbReference>
<accession>A0A099KN39</accession>
<dbReference type="Proteomes" id="UP000029843">
    <property type="component" value="Unassembled WGS sequence"/>
</dbReference>
<sequence length="582" mass="66394">MADLKEKEFLDEVAQLTAKLRQEIDAKKRKLDTSPAAKNKRRKRVLSGDYEYFVYTYFPHHMWLEDGESPSEFQAFFYKRFPLAIFSEDPVRDWYAAPRGEGKSTLLTKIGPIFVAALDLLQRPGVCAELNITELPAIHMNYLIVFGAETRMPAKLLEVVKTELINNPQLQLDFPEICGSTGHWKIGEFTTNNGVTMESRGINQAVRGTFSGANRPQLLLSDDIITDSEAKSSTERDGRWDTLEAGIDYLGPPDGSVKFMGVNTVLHHDDPISRAKNSPGHTVFHFKALVEMPHNMDLWHHCEELMRNDDKRYKLSVAAEGGFARLKDYPSYLFWLKNKEAMSKGAVVSWSCVRDLYTIMALRVKNLKAFNKEMQGIPRSDDELLFDKFDFWVNRLPEWKTYGACDPSMGKNESADPSALIIGHYHPLTKKGHIEHCVRKRRQPSVILSDMIKLQKEFNPITWGFENNNAFDWMRKSFANMALDQQIIMPLVGWTAIKSQQEYIESLEPYITDVDPNILFHARCNALIEEMGTYPDKESHHHYDALVALHLWWVTAVARSGGIPRARSAQTRGSVNTAGFGR</sequence>
<organism evidence="1 2">
    <name type="scientific">Colwellia psychrerythraea</name>
    <name type="common">Vibrio psychroerythus</name>
    <dbReference type="NCBI Taxonomy" id="28229"/>
    <lineage>
        <taxon>Bacteria</taxon>
        <taxon>Pseudomonadati</taxon>
        <taxon>Pseudomonadota</taxon>
        <taxon>Gammaproteobacteria</taxon>
        <taxon>Alteromonadales</taxon>
        <taxon>Colwelliaceae</taxon>
        <taxon>Colwellia</taxon>
    </lineage>
</organism>
<evidence type="ECO:0000313" key="1">
    <source>
        <dbReference type="EMBL" id="KGJ92159.1"/>
    </source>
</evidence>
<gene>
    <name evidence="1" type="ORF">ND2E_3052</name>
</gene>
<name>A0A099KN39_COLPS</name>
<dbReference type="Gene3D" id="3.30.420.280">
    <property type="match status" value="1"/>
</dbReference>
<proteinExistence type="predicted"/>
<protein>
    <submittedName>
        <fullName evidence="1">Uncharacterized protein</fullName>
    </submittedName>
</protein>
<dbReference type="EMBL" id="JQED01000021">
    <property type="protein sequence ID" value="KGJ92159.1"/>
    <property type="molecule type" value="Genomic_DNA"/>
</dbReference>
<reference evidence="1 2" key="1">
    <citation type="submission" date="2014-08" db="EMBL/GenBank/DDBJ databases">
        <title>Genomic and Phenotypic Diversity of Colwellia psychrerythraea strains from Disparate Marine Basins.</title>
        <authorList>
            <person name="Techtmann S.M."/>
            <person name="Stelling S.C."/>
            <person name="Utturkar S.M."/>
            <person name="Alshibli N."/>
            <person name="Harris A."/>
            <person name="Brown S.D."/>
            <person name="Hazen T.C."/>
        </authorList>
    </citation>
    <scope>NUCLEOTIDE SEQUENCE [LARGE SCALE GENOMIC DNA]</scope>
    <source>
        <strain evidence="1 2">ND2E</strain>
    </source>
</reference>
<dbReference type="PATRIC" id="fig|28229.4.peg.2098"/>